<evidence type="ECO:0000313" key="7">
    <source>
        <dbReference type="EMBL" id="GMR47413.1"/>
    </source>
</evidence>
<protein>
    <recommendedName>
        <fullName evidence="6">Glycosyltransferase family 92 protein</fullName>
        <ecNumber evidence="6">2.4.1.-</ecNumber>
    </recommendedName>
</protein>
<dbReference type="InterPro" id="IPR008166">
    <property type="entry name" value="Glyco_transf_92"/>
</dbReference>
<dbReference type="GO" id="GO:0016020">
    <property type="term" value="C:membrane"/>
    <property type="evidence" value="ECO:0007669"/>
    <property type="project" value="UniProtKB-SubCell"/>
</dbReference>
<comment type="caution">
    <text evidence="7">The sequence shown here is derived from an EMBL/GenBank/DDBJ whole genome shotgun (WGS) entry which is preliminary data.</text>
</comment>
<dbReference type="Pfam" id="PF01697">
    <property type="entry name" value="Glyco_transf_92"/>
    <property type="match status" value="1"/>
</dbReference>
<dbReference type="EMBL" id="BTRK01000042">
    <property type="protein sequence ID" value="GMR63273.1"/>
    <property type="molecule type" value="Genomic_DNA"/>
</dbReference>
<keyword evidence="9" id="KW-1185">Reference proteome</keyword>
<evidence type="ECO:0000256" key="2">
    <source>
        <dbReference type="ARBA" id="ARBA00007647"/>
    </source>
</evidence>
<evidence type="ECO:0000256" key="4">
    <source>
        <dbReference type="ARBA" id="ARBA00022679"/>
    </source>
</evidence>
<evidence type="ECO:0000256" key="3">
    <source>
        <dbReference type="ARBA" id="ARBA00022676"/>
    </source>
</evidence>
<sequence>ERRESVATGQLQVCVPPLYWYHDWSRLILFFELWKRHDATFIMYANSMSTSAARVIEYYSAQGLVQVVNWPMLPLSADGDDPNAGLYRLSHSLTHNDCALRMEAEFGVLLDVDEYIHISDDKSLIEFVKPRFDKDRRLGSLMFQHFGLKVGHLNGSFDGVVNAEFFLNDRPTKTVFKPD</sequence>
<gene>
    <name evidence="7" type="ORF">PMAYCL1PPCAC_17608</name>
    <name evidence="8" type="ORF">PMAYCL1PPCAC_33468</name>
</gene>
<dbReference type="PANTHER" id="PTHR47024:SF1">
    <property type="entry name" value="GLYCOSYLTRANSFERASE FAMILY 92 PROTEIN"/>
    <property type="match status" value="1"/>
</dbReference>
<proteinExistence type="inferred from homology"/>
<evidence type="ECO:0000256" key="1">
    <source>
        <dbReference type="ARBA" id="ARBA00004167"/>
    </source>
</evidence>
<evidence type="ECO:0000313" key="8">
    <source>
        <dbReference type="EMBL" id="GMR63273.1"/>
    </source>
</evidence>
<organism evidence="7 9">
    <name type="scientific">Pristionchus mayeri</name>
    <dbReference type="NCBI Taxonomy" id="1317129"/>
    <lineage>
        <taxon>Eukaryota</taxon>
        <taxon>Metazoa</taxon>
        <taxon>Ecdysozoa</taxon>
        <taxon>Nematoda</taxon>
        <taxon>Chromadorea</taxon>
        <taxon>Rhabditida</taxon>
        <taxon>Rhabditina</taxon>
        <taxon>Diplogasteromorpha</taxon>
        <taxon>Diplogasteroidea</taxon>
        <taxon>Neodiplogasteridae</taxon>
        <taxon>Pristionchus</taxon>
    </lineage>
</organism>
<accession>A0AAN5I0I7</accession>
<evidence type="ECO:0000256" key="6">
    <source>
        <dbReference type="RuleBase" id="RU366017"/>
    </source>
</evidence>
<keyword evidence="4 6" id="KW-0808">Transferase</keyword>
<dbReference type="GO" id="GO:0016757">
    <property type="term" value="F:glycosyltransferase activity"/>
    <property type="evidence" value="ECO:0007669"/>
    <property type="project" value="UniProtKB-UniRule"/>
</dbReference>
<feature type="non-terminal residue" evidence="7">
    <location>
        <position position="1"/>
    </location>
</feature>
<dbReference type="PANTHER" id="PTHR47024">
    <property type="entry name" value="BIOFILM ABSENT ON HEAD (AFTER YERSINIA EXPOSURE)-RELATED"/>
    <property type="match status" value="1"/>
</dbReference>
<keyword evidence="5" id="KW-0472">Membrane</keyword>
<keyword evidence="3 6" id="KW-0328">Glycosyltransferase</keyword>
<dbReference type="EC" id="2.4.1.-" evidence="6"/>
<dbReference type="AlphaFoldDB" id="A0AAN5I0I7"/>
<feature type="non-terminal residue" evidence="7">
    <location>
        <position position="179"/>
    </location>
</feature>
<reference evidence="7" key="2">
    <citation type="submission" date="2023-06" db="EMBL/GenBank/DDBJ databases">
        <title>Genome assembly of Pristionchus species.</title>
        <authorList>
            <person name="Yoshida K."/>
            <person name="Sommer R.J."/>
        </authorList>
    </citation>
    <scope>NUCLEOTIDE SEQUENCE</scope>
    <source>
        <strain evidence="7">RS5460</strain>
    </source>
</reference>
<reference evidence="9" key="1">
    <citation type="submission" date="2022-10" db="EMBL/GenBank/DDBJ databases">
        <title>Genome assembly of Pristionchus species.</title>
        <authorList>
            <person name="Yoshida K."/>
            <person name="Sommer R.J."/>
        </authorList>
    </citation>
    <scope>NUCLEOTIDE SEQUENCE [LARGE SCALE GENOMIC DNA]</scope>
    <source>
        <strain evidence="9">RS5460</strain>
    </source>
</reference>
<evidence type="ECO:0000313" key="9">
    <source>
        <dbReference type="Proteomes" id="UP001328107"/>
    </source>
</evidence>
<comment type="similarity">
    <text evidence="2 6">Belongs to the glycosyltransferase 92 family.</text>
</comment>
<dbReference type="EMBL" id="BTRK01000004">
    <property type="protein sequence ID" value="GMR47413.1"/>
    <property type="molecule type" value="Genomic_DNA"/>
</dbReference>
<evidence type="ECO:0000256" key="5">
    <source>
        <dbReference type="ARBA" id="ARBA00023136"/>
    </source>
</evidence>
<dbReference type="Proteomes" id="UP001328107">
    <property type="component" value="Unassembled WGS sequence"/>
</dbReference>
<comment type="subcellular location">
    <subcellularLocation>
        <location evidence="1">Membrane</location>
        <topology evidence="1">Single-pass membrane protein</topology>
    </subcellularLocation>
</comment>
<name>A0AAN5I0I7_9BILA</name>